<reference evidence="2" key="2">
    <citation type="submission" date="2022-01" db="EMBL/GenBank/DDBJ databases">
        <authorList>
            <person name="Yamashiro T."/>
            <person name="Shiraishi A."/>
            <person name="Satake H."/>
            <person name="Nakayama K."/>
        </authorList>
    </citation>
    <scope>NUCLEOTIDE SEQUENCE</scope>
</reference>
<gene>
    <name evidence="2" type="ORF">Tco_1124063</name>
</gene>
<accession>A0ABQ5J7X1</accession>
<dbReference type="EMBL" id="BQNB010021559">
    <property type="protein sequence ID" value="GJU07633.1"/>
    <property type="molecule type" value="Genomic_DNA"/>
</dbReference>
<dbReference type="Proteomes" id="UP001151760">
    <property type="component" value="Unassembled WGS sequence"/>
</dbReference>
<evidence type="ECO:0000313" key="3">
    <source>
        <dbReference type="Proteomes" id="UP001151760"/>
    </source>
</evidence>
<comment type="caution">
    <text evidence="2">The sequence shown here is derived from an EMBL/GenBank/DDBJ whole genome shotgun (WGS) entry which is preliminary data.</text>
</comment>
<organism evidence="2 3">
    <name type="scientific">Tanacetum coccineum</name>
    <dbReference type="NCBI Taxonomy" id="301880"/>
    <lineage>
        <taxon>Eukaryota</taxon>
        <taxon>Viridiplantae</taxon>
        <taxon>Streptophyta</taxon>
        <taxon>Embryophyta</taxon>
        <taxon>Tracheophyta</taxon>
        <taxon>Spermatophyta</taxon>
        <taxon>Magnoliopsida</taxon>
        <taxon>eudicotyledons</taxon>
        <taxon>Gunneridae</taxon>
        <taxon>Pentapetalae</taxon>
        <taxon>asterids</taxon>
        <taxon>campanulids</taxon>
        <taxon>Asterales</taxon>
        <taxon>Asteraceae</taxon>
        <taxon>Asteroideae</taxon>
        <taxon>Anthemideae</taxon>
        <taxon>Anthemidinae</taxon>
        <taxon>Tanacetum</taxon>
    </lineage>
</organism>
<evidence type="ECO:0000313" key="2">
    <source>
        <dbReference type="EMBL" id="GJU07633.1"/>
    </source>
</evidence>
<evidence type="ECO:0000256" key="1">
    <source>
        <dbReference type="SAM" id="Coils"/>
    </source>
</evidence>
<feature type="coiled-coil region" evidence="1">
    <location>
        <begin position="17"/>
        <end position="55"/>
    </location>
</feature>
<protein>
    <recommendedName>
        <fullName evidence="4">Kinetochore protein SPC25</fullName>
    </recommendedName>
</protein>
<name>A0ABQ5J7X1_9ASTR</name>
<evidence type="ECO:0008006" key="4">
    <source>
        <dbReference type="Google" id="ProtNLM"/>
    </source>
</evidence>
<keyword evidence="3" id="KW-1185">Reference proteome</keyword>
<dbReference type="PANTHER" id="PTHR36037">
    <property type="entry name" value="RNA-DIRECTED DNA POLYMERASE (REVERSE TRANSCRIPTASE)-RELATED FAMILY PROTEIN"/>
    <property type="match status" value="1"/>
</dbReference>
<sequence length="196" mass="22293">MTNKKVAELDVEFIKYKAEAKASMDALEKKIDDGIEKLEASIKAMKEESDAKLDAKFKELRHQFPLLPMPSNKNSLEWFVRKVQDRIVLSTLRKSLVKAASKSRLSIEYEDTDEMIVVHLVDGVDAFIKVHQWWPIANSGLKLSSLKGSSQSSKEEMVNSLDVQVCQNLSTFIDGIEDIFKQRMRIEIQSTSSINN</sequence>
<proteinExistence type="predicted"/>
<dbReference type="PANTHER" id="PTHR36037:SF1">
    <property type="entry name" value="RNA-DIRECTED DNA POLYMERASE (REVERSE TRANSCRIPTASE)-RELATED FAMILY PROTEIN"/>
    <property type="match status" value="1"/>
</dbReference>
<keyword evidence="1" id="KW-0175">Coiled coil</keyword>
<reference evidence="2" key="1">
    <citation type="journal article" date="2022" name="Int. J. Mol. Sci.">
        <title>Draft Genome of Tanacetum Coccineum: Genomic Comparison of Closely Related Tanacetum-Family Plants.</title>
        <authorList>
            <person name="Yamashiro T."/>
            <person name="Shiraishi A."/>
            <person name="Nakayama K."/>
            <person name="Satake H."/>
        </authorList>
    </citation>
    <scope>NUCLEOTIDE SEQUENCE</scope>
</reference>